<dbReference type="Gene3D" id="3.40.30.10">
    <property type="entry name" value="Glutaredoxin"/>
    <property type="match status" value="1"/>
</dbReference>
<dbReference type="SUPFAM" id="SSF52833">
    <property type="entry name" value="Thioredoxin-like"/>
    <property type="match status" value="1"/>
</dbReference>
<evidence type="ECO:0000256" key="2">
    <source>
        <dbReference type="SAM" id="SignalP"/>
    </source>
</evidence>
<protein>
    <recommendedName>
        <fullName evidence="4">Thioredoxin domain-containing protein</fullName>
    </recommendedName>
</protein>
<keyword evidence="2" id="KW-0732">Signal</keyword>
<dbReference type="InterPro" id="IPR036249">
    <property type="entry name" value="Thioredoxin-like_sf"/>
</dbReference>
<gene>
    <name evidence="3" type="ORF">LGLO00237_LOCUS31382</name>
</gene>
<dbReference type="EMBL" id="HBIV01044734">
    <property type="protein sequence ID" value="CAE0679597.1"/>
    <property type="molecule type" value="Transcribed_RNA"/>
</dbReference>
<sequence>MGALGNVAWLAVSLSVTTHAQVVQRHSALVPRLFGRPHLRQRNRVQASRSEETRQKFERELEEGVEALRSQMAVDVDSAIEIEYEYDSFTRRAAIASLGLWGVLTASSAKELFDDESNKAQSNSYLEKIKIPPERAFSNGLPSVIEFRQKDMEPDIAARLGPSVKSAGGPEKVNYITVDVDDVNQNDLLKRYNVYSTPTVVWVDPRARLVGAATGDLPEGLLIVNTVSLAKGESLPYRATVLPGAELTPSSLEDEKPSGNLDEQLSRLPPALPMEYQ</sequence>
<proteinExistence type="predicted"/>
<evidence type="ECO:0008006" key="4">
    <source>
        <dbReference type="Google" id="ProtNLM"/>
    </source>
</evidence>
<feature type="region of interest" description="Disordered" evidence="1">
    <location>
        <begin position="246"/>
        <end position="277"/>
    </location>
</feature>
<evidence type="ECO:0000313" key="3">
    <source>
        <dbReference type="EMBL" id="CAE0679597.1"/>
    </source>
</evidence>
<evidence type="ECO:0000256" key="1">
    <source>
        <dbReference type="SAM" id="MobiDB-lite"/>
    </source>
</evidence>
<organism evidence="3">
    <name type="scientific">Lotharella globosa</name>
    <dbReference type="NCBI Taxonomy" id="91324"/>
    <lineage>
        <taxon>Eukaryota</taxon>
        <taxon>Sar</taxon>
        <taxon>Rhizaria</taxon>
        <taxon>Cercozoa</taxon>
        <taxon>Chlorarachniophyceae</taxon>
        <taxon>Lotharella</taxon>
    </lineage>
</organism>
<name>A0A7S4DZ27_9EUKA</name>
<accession>A0A7S4DZ27</accession>
<feature type="chain" id="PRO_5031042055" description="Thioredoxin domain-containing protein" evidence="2">
    <location>
        <begin position="21"/>
        <end position="277"/>
    </location>
</feature>
<dbReference type="AlphaFoldDB" id="A0A7S4DZ27"/>
<reference evidence="3" key="1">
    <citation type="submission" date="2021-01" db="EMBL/GenBank/DDBJ databases">
        <authorList>
            <person name="Corre E."/>
            <person name="Pelletier E."/>
            <person name="Niang G."/>
            <person name="Scheremetjew M."/>
            <person name="Finn R."/>
            <person name="Kale V."/>
            <person name="Holt S."/>
            <person name="Cochrane G."/>
            <person name="Meng A."/>
            <person name="Brown T."/>
            <person name="Cohen L."/>
        </authorList>
    </citation>
    <scope>NUCLEOTIDE SEQUENCE</scope>
    <source>
        <strain evidence="3">CCCM811</strain>
    </source>
</reference>
<feature type="signal peptide" evidence="2">
    <location>
        <begin position="1"/>
        <end position="20"/>
    </location>
</feature>